<dbReference type="EMBL" id="CAJQZP010000200">
    <property type="protein sequence ID" value="CAG4945266.1"/>
    <property type="molecule type" value="Genomic_DNA"/>
</dbReference>
<dbReference type="Proteomes" id="UP000691718">
    <property type="component" value="Unassembled WGS sequence"/>
</dbReference>
<proteinExistence type="predicted"/>
<gene>
    <name evidence="1" type="ORF">PAPOLLO_LOCUS3052</name>
</gene>
<dbReference type="AlphaFoldDB" id="A0A8S3W8D3"/>
<evidence type="ECO:0000313" key="1">
    <source>
        <dbReference type="EMBL" id="CAG4945266.1"/>
    </source>
</evidence>
<evidence type="ECO:0000313" key="2">
    <source>
        <dbReference type="Proteomes" id="UP000691718"/>
    </source>
</evidence>
<accession>A0A8S3W8D3</accession>
<keyword evidence="2" id="KW-1185">Reference proteome</keyword>
<name>A0A8S3W8D3_PARAO</name>
<protein>
    <submittedName>
        <fullName evidence="1">(apollo) hypothetical protein</fullName>
    </submittedName>
</protein>
<organism evidence="1 2">
    <name type="scientific">Parnassius apollo</name>
    <name type="common">Apollo butterfly</name>
    <name type="synonym">Papilio apollo</name>
    <dbReference type="NCBI Taxonomy" id="110799"/>
    <lineage>
        <taxon>Eukaryota</taxon>
        <taxon>Metazoa</taxon>
        <taxon>Ecdysozoa</taxon>
        <taxon>Arthropoda</taxon>
        <taxon>Hexapoda</taxon>
        <taxon>Insecta</taxon>
        <taxon>Pterygota</taxon>
        <taxon>Neoptera</taxon>
        <taxon>Endopterygota</taxon>
        <taxon>Lepidoptera</taxon>
        <taxon>Glossata</taxon>
        <taxon>Ditrysia</taxon>
        <taxon>Papilionoidea</taxon>
        <taxon>Papilionidae</taxon>
        <taxon>Parnassiinae</taxon>
        <taxon>Parnassini</taxon>
        <taxon>Parnassius</taxon>
        <taxon>Parnassius</taxon>
    </lineage>
</organism>
<reference evidence="1" key="1">
    <citation type="submission" date="2021-04" db="EMBL/GenBank/DDBJ databases">
        <authorList>
            <person name="Tunstrom K."/>
        </authorList>
    </citation>
    <scope>NUCLEOTIDE SEQUENCE</scope>
</reference>
<sequence length="78" mass="8897">METRGKFAIKLEELDPEDVLSLLQKWDMDEFGDFVKEKELDGRKLMDKVVKTGCPALPLSNYQFQILSSCHTTMVSDG</sequence>
<comment type="caution">
    <text evidence="1">The sequence shown here is derived from an EMBL/GenBank/DDBJ whole genome shotgun (WGS) entry which is preliminary data.</text>
</comment>
<dbReference type="OrthoDB" id="10044490at2759"/>